<dbReference type="RefSeq" id="YP_009815271.1">
    <property type="nucleotide sequence ID" value="NC_048091.1"/>
</dbReference>
<protein>
    <submittedName>
        <fullName evidence="2">Uncharacterized protein</fullName>
    </submittedName>
</protein>
<gene>
    <name evidence="2" type="primary">69</name>
    <name evidence="2" type="ORF">PBI_BRIDGETTE_69</name>
</gene>
<name>A0A3G2KEA4_9CAUD</name>
<dbReference type="Proteomes" id="UP000277028">
    <property type="component" value="Segment"/>
</dbReference>
<sequence length="28" mass="2785">MLPVSTQTGTGALSEKGHSGLGLNGLCR</sequence>
<feature type="region of interest" description="Disordered" evidence="1">
    <location>
        <begin position="1"/>
        <end position="28"/>
    </location>
</feature>
<reference evidence="2 3" key="1">
    <citation type="submission" date="2018-09" db="EMBL/GenBank/DDBJ databases">
        <authorList>
            <person name="Rimple P.A."/>
            <person name="Stoner T.H."/>
            <person name="Garlena R.A."/>
            <person name="Russell D.A."/>
            <person name="Pope W.H."/>
            <person name="Jacobs-Sera D."/>
            <person name="Hatfull G.F."/>
        </authorList>
    </citation>
    <scope>NUCLEOTIDE SEQUENCE [LARGE SCALE GENOMIC DNA]</scope>
</reference>
<evidence type="ECO:0000313" key="3">
    <source>
        <dbReference type="Proteomes" id="UP000277028"/>
    </source>
</evidence>
<keyword evidence="3" id="KW-1185">Reference proteome</keyword>
<dbReference type="GeneID" id="55006492"/>
<evidence type="ECO:0000256" key="1">
    <source>
        <dbReference type="SAM" id="MobiDB-lite"/>
    </source>
</evidence>
<feature type="compositionally biased region" description="Polar residues" evidence="1">
    <location>
        <begin position="1"/>
        <end position="11"/>
    </location>
</feature>
<proteinExistence type="predicted"/>
<organism evidence="2 3">
    <name type="scientific">Arthrobacter phage Bridgette</name>
    <dbReference type="NCBI Taxonomy" id="2419949"/>
    <lineage>
        <taxon>Viruses</taxon>
        <taxon>Duplodnaviria</taxon>
        <taxon>Heunggongvirae</taxon>
        <taxon>Uroviricota</taxon>
        <taxon>Caudoviricetes</taxon>
        <taxon>Bridgettevirus</taxon>
        <taxon>Bridgettevirus bridgette</taxon>
    </lineage>
</organism>
<dbReference type="EMBL" id="MH834603">
    <property type="protein sequence ID" value="AYN57336.1"/>
    <property type="molecule type" value="Genomic_DNA"/>
</dbReference>
<evidence type="ECO:0000313" key="2">
    <source>
        <dbReference type="EMBL" id="AYN57336.1"/>
    </source>
</evidence>
<feature type="compositionally biased region" description="Gly residues" evidence="1">
    <location>
        <begin position="19"/>
        <end position="28"/>
    </location>
</feature>
<accession>A0A3G2KEA4</accession>
<dbReference type="KEGG" id="vg:55006492"/>